<dbReference type="EMBL" id="FMZB01000018">
    <property type="protein sequence ID" value="SDD69913.1"/>
    <property type="molecule type" value="Genomic_DNA"/>
</dbReference>
<evidence type="ECO:0000313" key="2">
    <source>
        <dbReference type="Proteomes" id="UP000198666"/>
    </source>
</evidence>
<dbReference type="OrthoDB" id="677051at2"/>
<dbReference type="NCBIfam" id="TIGR04019">
    <property type="entry name" value="B_thiol_YtxJ"/>
    <property type="match status" value="1"/>
</dbReference>
<dbReference type="STRING" id="361279.SAMN05421663_11830"/>
<dbReference type="Proteomes" id="UP000198666">
    <property type="component" value="Unassembled WGS sequence"/>
</dbReference>
<dbReference type="Gene3D" id="3.40.30.10">
    <property type="entry name" value="Glutaredoxin"/>
    <property type="match status" value="1"/>
</dbReference>
<gene>
    <name evidence="1" type="ORF">SAMN05421663_11830</name>
</gene>
<dbReference type="InterPro" id="IPR036249">
    <property type="entry name" value="Thioredoxin-like_sf"/>
</dbReference>
<dbReference type="InterPro" id="IPR022551">
    <property type="entry name" value="BrxC"/>
</dbReference>
<dbReference type="Pfam" id="PF11009">
    <property type="entry name" value="BrxC"/>
    <property type="match status" value="1"/>
</dbReference>
<reference evidence="2" key="1">
    <citation type="submission" date="2016-10" db="EMBL/GenBank/DDBJ databases">
        <authorList>
            <person name="Varghese N."/>
            <person name="Submissions S."/>
        </authorList>
    </citation>
    <scope>NUCLEOTIDE SEQUENCE [LARGE SCALE GENOMIC DNA]</scope>
    <source>
        <strain evidence="2">DSM 21620</strain>
    </source>
</reference>
<organism evidence="1 2">
    <name type="scientific">Terribacillus halophilus</name>
    <dbReference type="NCBI Taxonomy" id="361279"/>
    <lineage>
        <taxon>Bacteria</taxon>
        <taxon>Bacillati</taxon>
        <taxon>Bacillota</taxon>
        <taxon>Bacilli</taxon>
        <taxon>Bacillales</taxon>
        <taxon>Bacillaceae</taxon>
        <taxon>Terribacillus</taxon>
    </lineage>
</organism>
<accession>A0A1G6WWB0</accession>
<sequence length="112" mass="13284">MEAKVIQNQEEFQDVLNREAAFYLLKHSLTCPISARAKQEYDRYSLDTQLPMYTLYVQEARELSNMIAQRYEVKHESPQTLLFQNNQVIWHTSHHDITETALQEQEAGIDRR</sequence>
<proteinExistence type="predicted"/>
<dbReference type="RefSeq" id="WP_093728788.1">
    <property type="nucleotide sequence ID" value="NZ_FMZB01000018.1"/>
</dbReference>
<evidence type="ECO:0000313" key="1">
    <source>
        <dbReference type="EMBL" id="SDD69913.1"/>
    </source>
</evidence>
<name>A0A1G6WWB0_9BACI</name>
<dbReference type="AlphaFoldDB" id="A0A1G6WWB0"/>
<dbReference type="SUPFAM" id="SSF52833">
    <property type="entry name" value="Thioredoxin-like"/>
    <property type="match status" value="1"/>
</dbReference>
<protein>
    <submittedName>
        <fullName evidence="1">Bacillithiol system protein YtxJ</fullName>
    </submittedName>
</protein>
<keyword evidence="2" id="KW-1185">Reference proteome</keyword>